<evidence type="ECO:0000313" key="4">
    <source>
        <dbReference type="Proteomes" id="UP000746595"/>
    </source>
</evidence>
<name>A0ABX1G5B7_9MICC</name>
<dbReference type="Gene3D" id="2.60.120.200">
    <property type="match status" value="1"/>
</dbReference>
<reference evidence="3 4" key="1">
    <citation type="submission" date="2020-04" db="EMBL/GenBank/DDBJ databases">
        <title>Paeniglutamicibacter sp. ANT13_2, a novel actinomycete isolated from sediment in Antarctica.</title>
        <authorList>
            <person name="Sakdapetsiri C."/>
            <person name="Pinyakong O."/>
        </authorList>
    </citation>
    <scope>NUCLEOTIDE SEQUENCE [LARGE SCALE GENOMIC DNA]</scope>
    <source>
        <strain evidence="3 4">ANT13_2</strain>
    </source>
</reference>
<keyword evidence="3" id="KW-0378">Hydrolase</keyword>
<dbReference type="InterPro" id="IPR050546">
    <property type="entry name" value="Glycosyl_Hydrlase_16"/>
</dbReference>
<evidence type="ECO:0000259" key="2">
    <source>
        <dbReference type="PROSITE" id="PS51762"/>
    </source>
</evidence>
<dbReference type="SUPFAM" id="SSF49899">
    <property type="entry name" value="Concanavalin A-like lectins/glucanases"/>
    <property type="match status" value="1"/>
</dbReference>
<accession>A0ABX1G5B7</accession>
<keyword evidence="4" id="KW-1185">Reference proteome</keyword>
<protein>
    <submittedName>
        <fullName evidence="3">Glycoside hydrolase family 16 protein</fullName>
    </submittedName>
</protein>
<dbReference type="InterPro" id="IPR013320">
    <property type="entry name" value="ConA-like_dom_sf"/>
</dbReference>
<dbReference type="Pfam" id="PF00722">
    <property type="entry name" value="Glyco_hydro_16"/>
    <property type="match status" value="1"/>
</dbReference>
<dbReference type="EMBL" id="JAAWVT010000005">
    <property type="protein sequence ID" value="NKG21468.1"/>
    <property type="molecule type" value="Genomic_DNA"/>
</dbReference>
<dbReference type="InterPro" id="IPR000757">
    <property type="entry name" value="Beta-glucanase-like"/>
</dbReference>
<feature type="compositionally biased region" description="Pro residues" evidence="1">
    <location>
        <begin position="264"/>
        <end position="280"/>
    </location>
</feature>
<sequence>MSNSSQDSSPTLRQFSFKVPAAILMAAMLTTAGFTGPVSPANAATMKAGDPIVDDSMTRTVTGSWGKSPSGVNYYSTANNLSVSAGTALMPLSSASSTTTVRTRYDLMDSESSVKVKVPALPTGSAGVYTSLFGRDSGTGNYRSTLRILPTGKTVIEISRWNSGGGTTQLKSVSLPLTVKAGQQFNLKLRVTGKPKVVVESKVWAVGQTEPTEWSASFTDSSASAITTKGMTSISGYRGSGSQAMTLAFDDLKILPLTQVSDPVPAPTPTPTPAPTPAPLPDTDTDTSNAGSQWGTPVFSDDFGTTSLNKWIVRDDSTHGVLSYDRAVISKDNASTSNGLLHLEGKKLATPVVKSGERWFSTAYIDTIGKFSQKYGRWEMRAKLPLTANNSKGIWPAFWLRPDGGATGGEIDIMEAYGTPTSVSFDPQNRAEGTLHYDQTGKSKTNSWIPVTSTLSSEFHTWTFEWTPQGMKWLFDGKEFKSVDRAGNAAYEAAFETNAKFHMRLNTQYGSPYWGMPDVTNSSVTKDHSDFQVDYVKAWSYKG</sequence>
<proteinExistence type="predicted"/>
<organism evidence="3 4">
    <name type="scientific">Paeniglutamicibacter terrestris</name>
    <dbReference type="NCBI Taxonomy" id="2723403"/>
    <lineage>
        <taxon>Bacteria</taxon>
        <taxon>Bacillati</taxon>
        <taxon>Actinomycetota</taxon>
        <taxon>Actinomycetes</taxon>
        <taxon>Micrococcales</taxon>
        <taxon>Micrococcaceae</taxon>
        <taxon>Paeniglutamicibacter</taxon>
    </lineage>
</organism>
<evidence type="ECO:0000313" key="3">
    <source>
        <dbReference type="EMBL" id="NKG21468.1"/>
    </source>
</evidence>
<dbReference type="RefSeq" id="WP_168152269.1">
    <property type="nucleotide sequence ID" value="NZ_JAAWVT010000005.1"/>
</dbReference>
<dbReference type="PANTHER" id="PTHR10963">
    <property type="entry name" value="GLYCOSYL HYDROLASE-RELATED"/>
    <property type="match status" value="1"/>
</dbReference>
<dbReference type="GO" id="GO:0016787">
    <property type="term" value="F:hydrolase activity"/>
    <property type="evidence" value="ECO:0007669"/>
    <property type="project" value="UniProtKB-KW"/>
</dbReference>
<feature type="region of interest" description="Disordered" evidence="1">
    <location>
        <begin position="259"/>
        <end position="298"/>
    </location>
</feature>
<dbReference type="PROSITE" id="PS51762">
    <property type="entry name" value="GH16_2"/>
    <property type="match status" value="1"/>
</dbReference>
<comment type="caution">
    <text evidence="3">The sequence shown here is derived from an EMBL/GenBank/DDBJ whole genome shotgun (WGS) entry which is preliminary data.</text>
</comment>
<dbReference type="PANTHER" id="PTHR10963:SF60">
    <property type="entry name" value="GRAM-NEGATIVE BACTERIA-BINDING PROTEIN 1-RELATED"/>
    <property type="match status" value="1"/>
</dbReference>
<dbReference type="Proteomes" id="UP000746595">
    <property type="component" value="Unassembled WGS sequence"/>
</dbReference>
<feature type="domain" description="GH16" evidence="2">
    <location>
        <begin position="257"/>
        <end position="543"/>
    </location>
</feature>
<dbReference type="CDD" id="cd08023">
    <property type="entry name" value="GH16_laminarinase_like"/>
    <property type="match status" value="1"/>
</dbReference>
<gene>
    <name evidence="3" type="ORF">HED64_12215</name>
</gene>
<evidence type="ECO:0000256" key="1">
    <source>
        <dbReference type="SAM" id="MobiDB-lite"/>
    </source>
</evidence>